<dbReference type="RefSeq" id="WP_116303061.1">
    <property type="nucleotide sequence ID" value="NZ_NFZV01000017.1"/>
</dbReference>
<dbReference type="GO" id="GO:0005886">
    <property type="term" value="C:plasma membrane"/>
    <property type="evidence" value="ECO:0007669"/>
    <property type="project" value="TreeGrafter"/>
</dbReference>
<dbReference type="Pfam" id="PF00535">
    <property type="entry name" value="Glycos_transf_2"/>
    <property type="match status" value="1"/>
</dbReference>
<evidence type="ECO:0000313" key="9">
    <source>
        <dbReference type="EMBL" id="RFA35342.1"/>
    </source>
</evidence>
<keyword evidence="4" id="KW-0812">Transmembrane</keyword>
<evidence type="ECO:0000259" key="8">
    <source>
        <dbReference type="Pfam" id="PF00535"/>
    </source>
</evidence>
<keyword evidence="10" id="KW-1185">Reference proteome</keyword>
<dbReference type="GO" id="GO:0009103">
    <property type="term" value="P:lipopolysaccharide biosynthetic process"/>
    <property type="evidence" value="ECO:0007669"/>
    <property type="project" value="UniProtKB-KW"/>
</dbReference>
<keyword evidence="6" id="KW-1133">Transmembrane helix</keyword>
<keyword evidence="3" id="KW-0808">Transferase</keyword>
<proteinExistence type="predicted"/>
<dbReference type="InterPro" id="IPR001173">
    <property type="entry name" value="Glyco_trans_2-like"/>
</dbReference>
<keyword evidence="5" id="KW-0448">Lipopolysaccharide biosynthesis</keyword>
<keyword evidence="2" id="KW-0328">Glycosyltransferase</keyword>
<dbReference type="GO" id="GO:0099621">
    <property type="term" value="F:undecaprenyl-phosphate 4-deoxy-4-formamido-L-arabinose transferase activity"/>
    <property type="evidence" value="ECO:0007669"/>
    <property type="project" value="TreeGrafter"/>
</dbReference>
<name>A0A3E0WQV3_9GAMM</name>
<evidence type="ECO:0000256" key="2">
    <source>
        <dbReference type="ARBA" id="ARBA00022676"/>
    </source>
</evidence>
<dbReference type="PANTHER" id="PTHR48090:SF3">
    <property type="entry name" value="UNDECAPRENYL-PHOSPHATE 4-DEOXY-4-FORMAMIDO-L-ARABINOSE TRANSFERASE"/>
    <property type="match status" value="1"/>
</dbReference>
<protein>
    <recommendedName>
        <fullName evidence="8">Glycosyltransferase 2-like domain-containing protein</fullName>
    </recommendedName>
</protein>
<keyword evidence="1" id="KW-1003">Cell membrane</keyword>
<evidence type="ECO:0000256" key="3">
    <source>
        <dbReference type="ARBA" id="ARBA00022679"/>
    </source>
</evidence>
<evidence type="ECO:0000313" key="10">
    <source>
        <dbReference type="Proteomes" id="UP000256763"/>
    </source>
</evidence>
<dbReference type="CDD" id="cd04179">
    <property type="entry name" value="DPM_DPG-synthase_like"/>
    <property type="match status" value="1"/>
</dbReference>
<dbReference type="InterPro" id="IPR029044">
    <property type="entry name" value="Nucleotide-diphossugar_trans"/>
</dbReference>
<comment type="caution">
    <text evidence="9">The sequence shown here is derived from an EMBL/GenBank/DDBJ whole genome shotgun (WGS) entry which is preliminary data.</text>
</comment>
<dbReference type="PANTHER" id="PTHR48090">
    <property type="entry name" value="UNDECAPRENYL-PHOSPHATE 4-DEOXY-4-FORMAMIDO-L-ARABINOSE TRANSFERASE-RELATED"/>
    <property type="match status" value="1"/>
</dbReference>
<dbReference type="Proteomes" id="UP000256763">
    <property type="component" value="Unassembled WGS sequence"/>
</dbReference>
<dbReference type="SUPFAM" id="SSF53448">
    <property type="entry name" value="Nucleotide-diphospho-sugar transferases"/>
    <property type="match status" value="1"/>
</dbReference>
<organism evidence="9 10">
    <name type="scientific">Alkalilimnicola ehrlichii</name>
    <dbReference type="NCBI Taxonomy" id="351052"/>
    <lineage>
        <taxon>Bacteria</taxon>
        <taxon>Pseudomonadati</taxon>
        <taxon>Pseudomonadota</taxon>
        <taxon>Gammaproteobacteria</taxon>
        <taxon>Chromatiales</taxon>
        <taxon>Ectothiorhodospiraceae</taxon>
        <taxon>Alkalilimnicola</taxon>
    </lineage>
</organism>
<dbReference type="AlphaFoldDB" id="A0A3E0WQV3"/>
<reference evidence="10" key="1">
    <citation type="submission" date="2017-05" db="EMBL/GenBank/DDBJ databases">
        <authorList>
            <person name="Sharma S."/>
            <person name="Sidhu C."/>
            <person name="Pinnaka A.K."/>
        </authorList>
    </citation>
    <scope>NUCLEOTIDE SEQUENCE [LARGE SCALE GENOMIC DNA]</scope>
    <source>
        <strain evidence="10">AK93</strain>
    </source>
</reference>
<keyword evidence="7" id="KW-0472">Membrane</keyword>
<accession>A0A3E0WQV3</accession>
<evidence type="ECO:0000256" key="6">
    <source>
        <dbReference type="ARBA" id="ARBA00022989"/>
    </source>
</evidence>
<dbReference type="Gene3D" id="3.90.550.10">
    <property type="entry name" value="Spore Coat Polysaccharide Biosynthesis Protein SpsA, Chain A"/>
    <property type="match status" value="1"/>
</dbReference>
<evidence type="ECO:0000256" key="5">
    <source>
        <dbReference type="ARBA" id="ARBA00022985"/>
    </source>
</evidence>
<evidence type="ECO:0000256" key="7">
    <source>
        <dbReference type="ARBA" id="ARBA00023136"/>
    </source>
</evidence>
<gene>
    <name evidence="9" type="ORF">CAL65_12720</name>
</gene>
<dbReference type="InterPro" id="IPR050256">
    <property type="entry name" value="Glycosyltransferase_2"/>
</dbReference>
<evidence type="ECO:0000256" key="1">
    <source>
        <dbReference type="ARBA" id="ARBA00022475"/>
    </source>
</evidence>
<evidence type="ECO:0000256" key="4">
    <source>
        <dbReference type="ARBA" id="ARBA00022692"/>
    </source>
</evidence>
<sequence>MARRDNHPRVGVVPTRVLNAAVSVVIPIYNEVGSLERVVGGVAAALPELAVEHEIVLVDDGSSDGSGAIVDRLVAESSVVKAFKHDKRQGYGAALRTGFAAASKDWVVLFPADGQFDISELRGLLQRGSSADLVVGYRRLRRDGIVRALNAWLWNRAVRLRVGYLCQDIDCGFKLFRREIFDQVRLSCDSAAIDTELLMQARSQGYVIDEIEVTHRPRLAGRASGAEIGVILRAVRDLLGLRRPLSAG</sequence>
<feature type="domain" description="Glycosyltransferase 2-like" evidence="8">
    <location>
        <begin position="23"/>
        <end position="184"/>
    </location>
</feature>
<dbReference type="EMBL" id="NFZW01000012">
    <property type="protein sequence ID" value="RFA35342.1"/>
    <property type="molecule type" value="Genomic_DNA"/>
</dbReference>
<dbReference type="OrthoDB" id="9811884at2"/>